<comment type="caution">
    <text evidence="1">The sequence shown here is derived from an EMBL/GenBank/DDBJ whole genome shotgun (WGS) entry which is preliminary data.</text>
</comment>
<name>A0ACD3RAB8_LARCR</name>
<evidence type="ECO:0000313" key="1">
    <source>
        <dbReference type="EMBL" id="TMS15623.1"/>
    </source>
</evidence>
<accession>A0ACD3RAB8</accession>
<organism evidence="1 2">
    <name type="scientific">Larimichthys crocea</name>
    <name type="common">Large yellow croaker</name>
    <name type="synonym">Pseudosciaena crocea</name>
    <dbReference type="NCBI Taxonomy" id="215358"/>
    <lineage>
        <taxon>Eukaryota</taxon>
        <taxon>Metazoa</taxon>
        <taxon>Chordata</taxon>
        <taxon>Craniata</taxon>
        <taxon>Vertebrata</taxon>
        <taxon>Euteleostomi</taxon>
        <taxon>Actinopterygii</taxon>
        <taxon>Neopterygii</taxon>
        <taxon>Teleostei</taxon>
        <taxon>Neoteleostei</taxon>
        <taxon>Acanthomorphata</taxon>
        <taxon>Eupercaria</taxon>
        <taxon>Sciaenidae</taxon>
        <taxon>Larimichthys</taxon>
    </lineage>
</organism>
<evidence type="ECO:0000313" key="2">
    <source>
        <dbReference type="Proteomes" id="UP000793456"/>
    </source>
</evidence>
<protein>
    <submittedName>
        <fullName evidence="1">Uncharacterized protein</fullName>
    </submittedName>
</protein>
<proteinExistence type="predicted"/>
<dbReference type="EMBL" id="CM011682">
    <property type="protein sequence ID" value="TMS15623.1"/>
    <property type="molecule type" value="Genomic_DNA"/>
</dbReference>
<sequence>MDEETPLLNKRPTSSESQINNSKLYLAVFSAILGNFNFGYSLVYSSPVLPQLMRPDAEPRLRMDTEQAAWFGSIYTLGAAAGGLGAMLLNDLIGRKLSIMMSAVPSTIGYMMLGGAVDRWMLHVGRFLTGIAGGMTAASIPVYISEISHKSVRGALGSCPQITAVFGALALYALGLVLPWRWLAVAGEVPALLMVVLLAFMPCSPRRLLSLGREQQAERALRWLRGKNYDIHIELSAIQHSINTQGKVTWSQLATPLYYRPIMISVVMRFLQQMTGITPILVYLETIFSQSKAFLEPRYDAAIVGAVRLLSVATAALLMDKAGRKALLYTSSMLMFVSSLTLTMISHTTSCSPGPTPENVTVSLAYNSHNDLGITAASILPLISTMVFIFGYAMGWGPITWLLMSEVLPLAARGVASGLCVTVSWLTAFMLTHAFTHLVDKYGLYVPYLCFTVVCVLCLLFNAVCIPETRGRSLEEIENYFRTGRSACGCAQGEACTGTGETGGRSQLSGLYISSSLQTNLCIRTATPGEAMSTDGHREPPPYIVPVEGQGDGVKVYHLHTPFNPNSSQQATSVTPVYTSGGGGVGTGLESGESKRKFVSYDTALGRTPGMTTCTSCQQQVMTNVTYKPGMYAWLMCLLFICCGLILCCCLIPFFVKRFKDAYHTCPRCNRVLHIEKKKCCK</sequence>
<reference evidence="1" key="1">
    <citation type="submission" date="2018-11" db="EMBL/GenBank/DDBJ databases">
        <title>The sequence and de novo assembly of Larimichthys crocea genome using PacBio and Hi-C technologies.</title>
        <authorList>
            <person name="Xu P."/>
            <person name="Chen B."/>
            <person name="Zhou Z."/>
            <person name="Ke Q."/>
            <person name="Wu Y."/>
            <person name="Bai H."/>
            <person name="Pu F."/>
        </authorList>
    </citation>
    <scope>NUCLEOTIDE SEQUENCE</scope>
    <source>
        <tissue evidence="1">Muscle</tissue>
    </source>
</reference>
<keyword evidence="2" id="KW-1185">Reference proteome</keyword>
<dbReference type="Proteomes" id="UP000793456">
    <property type="component" value="Chromosome IX"/>
</dbReference>
<gene>
    <name evidence="1" type="ORF">E3U43_022085</name>
</gene>